<comment type="subcellular location">
    <subcellularLocation>
        <location evidence="1">Membrane</location>
        <topology evidence="1">Multi-pass membrane protein</topology>
    </subcellularLocation>
</comment>
<evidence type="ECO:0000256" key="7">
    <source>
        <dbReference type="SAM" id="Phobius"/>
    </source>
</evidence>
<feature type="region of interest" description="Disordered" evidence="6">
    <location>
        <begin position="523"/>
        <end position="626"/>
    </location>
</feature>
<evidence type="ECO:0000313" key="8">
    <source>
        <dbReference type="Ensembl" id="ENSRFEP00010003561.1"/>
    </source>
</evidence>
<feature type="compositionally biased region" description="Basic and acidic residues" evidence="6">
    <location>
        <begin position="541"/>
        <end position="556"/>
    </location>
</feature>
<dbReference type="Ensembl" id="ENSRFET00010003903.1">
    <property type="protein sequence ID" value="ENSRFEP00010003561.1"/>
    <property type="gene ID" value="ENSRFEG00010002510.1"/>
</dbReference>
<evidence type="ECO:0008006" key="10">
    <source>
        <dbReference type="Google" id="ProtNLM"/>
    </source>
</evidence>
<feature type="transmembrane region" description="Helical" evidence="7">
    <location>
        <begin position="74"/>
        <end position="98"/>
    </location>
</feature>
<dbReference type="InterPro" id="IPR007237">
    <property type="entry name" value="CD20-like"/>
</dbReference>
<dbReference type="Pfam" id="PF04103">
    <property type="entry name" value="CD20"/>
    <property type="match status" value="1"/>
</dbReference>
<sequence>MEPSSEVRRPTHVITVQPNETVLTAFPYGPHSSLLNFLKGDPKVLGAVQVLLALVTVGIGAIFAFNYFNFSQKFPLVFLIGYPFWGAFIFIITGYLTGLNRKKKCLSQSVIAMNVISSLVAVAGITFTIISFRYQHQYCQTPSLEGICVVFFLPSDVTQDSELPVPEETAAIKFELQEEFPNDDSSTNIQPVFFGGYAFFKLRVSRNPLTCQCSGKKGSNNYYKSLSVTDEQQKYILPPLKLYEEENKLKSLPAIQEKRTSENITHTEQINDEDLQFAMEQPPEMQTQFLQAEALPLQIFPSHSTKTLEALPPQHLPSQVLPTQTLPIQALLSETPASHVTQSHGLISKHVPSQDIPPQHTQSQDIPSLGPSSKDTPSQNMPSQDIPSQDMLSQVQVLPKEAMLFEAQTSNAVQSLNQNKQFMHMVYQDIQSEVNLLTQEWKSEEKLQSRQSLKQHSVGEHSKGWQSPKRKSLDQQIQGQQSPKRKSLDWPTQRQQSPKRKKSLGQYVKDWLCLKRNSIDKQVQVKQTTQQPPDQQAEDQPAGREEQSPKEQSKDGQDEDQQANQEESPKEQTQHQQAEDPLVQEKKSPKQLGQHQQSQIQGWPSLGQQSQGWRNKDYKAQELGQPRRRLCRFSKEELKDQKSQQGIKINPTIPLFCCFQSPNVLPHPVQLFMR</sequence>
<evidence type="ECO:0000313" key="9">
    <source>
        <dbReference type="Proteomes" id="UP000472240"/>
    </source>
</evidence>
<dbReference type="GO" id="GO:0007166">
    <property type="term" value="P:cell surface receptor signaling pathway"/>
    <property type="evidence" value="ECO:0007669"/>
    <property type="project" value="TreeGrafter"/>
</dbReference>
<reference evidence="8" key="4">
    <citation type="submission" date="2025-08" db="UniProtKB">
        <authorList>
            <consortium name="Ensembl"/>
        </authorList>
    </citation>
    <scope>IDENTIFICATION</scope>
</reference>
<feature type="compositionally biased region" description="Polar residues" evidence="6">
    <location>
        <begin position="359"/>
        <end position="386"/>
    </location>
</feature>
<evidence type="ECO:0000256" key="1">
    <source>
        <dbReference type="ARBA" id="ARBA00004141"/>
    </source>
</evidence>
<keyword evidence="3 7" id="KW-0812">Transmembrane</keyword>
<protein>
    <recommendedName>
        <fullName evidence="10">Membrane spanning 4-domains A14</fullName>
    </recommendedName>
</protein>
<name>A0A671DRL9_RHIFE</name>
<dbReference type="InParanoid" id="A0A671DRL9"/>
<dbReference type="Proteomes" id="UP000472240">
    <property type="component" value="Chromosome 11"/>
</dbReference>
<evidence type="ECO:0000256" key="2">
    <source>
        <dbReference type="ARBA" id="ARBA00009565"/>
    </source>
</evidence>
<feature type="transmembrane region" description="Helical" evidence="7">
    <location>
        <begin position="44"/>
        <end position="68"/>
    </location>
</feature>
<dbReference type="FunCoup" id="A0A671DRL9">
    <property type="interactions" value="1"/>
</dbReference>
<accession>A0A671DRL9</accession>
<dbReference type="AlphaFoldDB" id="A0A671DRL9"/>
<keyword evidence="4 7" id="KW-1133">Transmembrane helix</keyword>
<keyword evidence="5 7" id="KW-0472">Membrane</keyword>
<evidence type="ECO:0000256" key="3">
    <source>
        <dbReference type="ARBA" id="ARBA00022692"/>
    </source>
</evidence>
<evidence type="ECO:0000256" key="4">
    <source>
        <dbReference type="ARBA" id="ARBA00022989"/>
    </source>
</evidence>
<keyword evidence="9" id="KW-1185">Reference proteome</keyword>
<reference evidence="9" key="3">
    <citation type="submission" date="2018-12" db="EMBL/GenBank/DDBJ databases">
        <title>G10K-VGP greater horseshoe bat female genome, primary haplotype.</title>
        <authorList>
            <person name="Teeling E."/>
            <person name="Myers G."/>
            <person name="Vernes S."/>
            <person name="Pippel M."/>
            <person name="Winkler S."/>
            <person name="Fedrigo O."/>
            <person name="Rhie A."/>
            <person name="Koren S."/>
            <person name="Phillippy A."/>
            <person name="Lewin H."/>
            <person name="Damas J."/>
            <person name="Howe K."/>
            <person name="Mountcastle J."/>
            <person name="Jarvis E.D."/>
        </authorList>
    </citation>
    <scope>NUCLEOTIDE SEQUENCE [LARGE SCALE GENOMIC DNA]</scope>
</reference>
<evidence type="ECO:0000256" key="6">
    <source>
        <dbReference type="SAM" id="MobiDB-lite"/>
    </source>
</evidence>
<feature type="transmembrane region" description="Helical" evidence="7">
    <location>
        <begin position="110"/>
        <end position="132"/>
    </location>
</feature>
<dbReference type="PANTHER" id="PTHR23320">
    <property type="entry name" value="MEMBRANE-SPANNING 4-DOMAINS SUBFAMILY A MS4A -RELATED"/>
    <property type="match status" value="1"/>
</dbReference>
<proteinExistence type="inferred from homology"/>
<reference evidence="8" key="5">
    <citation type="submission" date="2025-09" db="UniProtKB">
        <authorList>
            <consortium name="Ensembl"/>
        </authorList>
    </citation>
    <scope>IDENTIFICATION</scope>
</reference>
<feature type="region of interest" description="Disordered" evidence="6">
    <location>
        <begin position="448"/>
        <end position="504"/>
    </location>
</feature>
<dbReference type="InterPro" id="IPR030417">
    <property type="entry name" value="MS4A"/>
</dbReference>
<dbReference type="PANTHER" id="PTHR23320:SF10">
    <property type="entry name" value="MEMBRANE-SPANNING 4-DOMAINS SUBFAMILY A MEMBER 14"/>
    <property type="match status" value="1"/>
</dbReference>
<feature type="region of interest" description="Disordered" evidence="6">
    <location>
        <begin position="349"/>
        <end position="386"/>
    </location>
</feature>
<evidence type="ECO:0000256" key="5">
    <source>
        <dbReference type="ARBA" id="ARBA00023136"/>
    </source>
</evidence>
<comment type="similarity">
    <text evidence="2">Belongs to the MS4A family.</text>
</comment>
<reference evidence="8 9" key="1">
    <citation type="journal article" date="2015" name="Annu Rev Anim Biosci">
        <title>The Genome 10K Project: a way forward.</title>
        <authorList>
            <person name="Koepfli K.P."/>
            <person name="Paten B."/>
            <person name="O'Brien S.J."/>
            <person name="Koepfli K.P."/>
            <person name="Paten B."/>
            <person name="Antunes A."/>
            <person name="Belov K."/>
            <person name="Bustamante C."/>
            <person name="Castoe T.A."/>
            <person name="Clawson H."/>
            <person name="Crawford A.J."/>
            <person name="Diekhans M."/>
            <person name="Distel D."/>
            <person name="Durbin R."/>
            <person name="Earl D."/>
            <person name="Fujita M.K."/>
            <person name="Gamble T."/>
            <person name="Georges A."/>
            <person name="Gemmell N."/>
            <person name="Gilbert M.T."/>
            <person name="Graves J.M."/>
            <person name="Green R.E."/>
            <person name="Hickey G."/>
            <person name="Jarvis E.D."/>
            <person name="Johnson W."/>
            <person name="Komissarov A."/>
            <person name="Korf I."/>
            <person name="Kuhn R."/>
            <person name="Larkin D.M."/>
            <person name="Lewin H."/>
            <person name="Lopez J.V."/>
            <person name="Ma J."/>
            <person name="Marques-Bonet T."/>
            <person name="Miller W."/>
            <person name="Murphy R."/>
            <person name="Pevzner P."/>
            <person name="Shapiro B."/>
            <person name="Steiner C."/>
            <person name="Tamazian G."/>
            <person name="Venkatesh B."/>
            <person name="Wang J."/>
            <person name="Wayne R."/>
            <person name="Wiley E."/>
            <person name="Yang H."/>
            <person name="Zhang G."/>
            <person name="Haussler D."/>
            <person name="Ryder O."/>
            <person name="O'Brien S.J."/>
        </authorList>
    </citation>
    <scope>NUCLEOTIDE SEQUENCE</scope>
</reference>
<reference evidence="8 9" key="2">
    <citation type="journal article" date="2018" name="Annu Rev Anim Biosci">
        <title>Bat Biology, Genomes, and the Bat1K Project: To Generate Chromosome-Level Genomes for All Living Bat Species.</title>
        <authorList>
            <person name="Teeling E.C."/>
            <person name="Vernes S.C."/>
            <person name="Davalos L.M."/>
            <person name="Ray D.A."/>
            <person name="Gilbert M.T.P."/>
            <person name="Myers E."/>
        </authorList>
    </citation>
    <scope>NUCLEOTIDE SEQUENCE</scope>
</reference>
<dbReference type="GO" id="GO:0005886">
    <property type="term" value="C:plasma membrane"/>
    <property type="evidence" value="ECO:0007669"/>
    <property type="project" value="TreeGrafter"/>
</dbReference>
<feature type="compositionally biased region" description="Low complexity" evidence="6">
    <location>
        <begin position="523"/>
        <end position="535"/>
    </location>
</feature>
<feature type="compositionally biased region" description="Low complexity" evidence="6">
    <location>
        <begin position="591"/>
        <end position="601"/>
    </location>
</feature>
<dbReference type="GeneTree" id="ENSGT00940000163132"/>
<organism evidence="8 9">
    <name type="scientific">Rhinolophus ferrumequinum</name>
    <name type="common">Greater horseshoe bat</name>
    <dbReference type="NCBI Taxonomy" id="59479"/>
    <lineage>
        <taxon>Eukaryota</taxon>
        <taxon>Metazoa</taxon>
        <taxon>Chordata</taxon>
        <taxon>Craniata</taxon>
        <taxon>Vertebrata</taxon>
        <taxon>Euteleostomi</taxon>
        <taxon>Mammalia</taxon>
        <taxon>Eutheria</taxon>
        <taxon>Laurasiatheria</taxon>
        <taxon>Chiroptera</taxon>
        <taxon>Yinpterochiroptera</taxon>
        <taxon>Rhinolophoidea</taxon>
        <taxon>Rhinolophidae</taxon>
        <taxon>Rhinolophinae</taxon>
        <taxon>Rhinolophus</taxon>
    </lineage>
</organism>
<dbReference type="OMA" id="EWQFEMQ"/>